<keyword evidence="7" id="KW-0443">Lipid metabolism</keyword>
<dbReference type="Gene3D" id="3.40.50.10330">
    <property type="entry name" value="Probable inorganic polyphosphate/atp-NAD kinase, domain 1"/>
    <property type="match status" value="1"/>
</dbReference>
<sequence>MSEPQVGVPVVVVNPIKVEDLEEVRSCLAAVAAELGVPEPRLVETTEDDPGFGQTRDAVDSGASVVCALGGDGTVRAVAQELAGSGVPLGLLPGGTGNLLARNLDLPVTSLGDAARVALGSSTRTIDLGWLVADPAPGQSPDLADPQPPAPADNVHAFAVMAGLGFDAHVMDDAPEDVKAKAGWAAYVASGAQHLIDDPFDLEVWLDGGEPSHVEARTVVVGSCGELTGGVVLLPDAEVDDGCLDVAVLTPKGLFDWVGTAARVLVGHRKDGPSLERSRAKVVHLRTPSPQPCEVDGDVLGEATETVFVVQPGALVVRA</sequence>
<dbReference type="InterPro" id="IPR017438">
    <property type="entry name" value="ATP-NAD_kinase_N"/>
</dbReference>
<comment type="caution">
    <text evidence="10">The sequence shown here is derived from an EMBL/GenBank/DDBJ whole genome shotgun (WGS) entry which is preliminary data.</text>
</comment>
<evidence type="ECO:0000313" key="11">
    <source>
        <dbReference type="Proteomes" id="UP001139485"/>
    </source>
</evidence>
<evidence type="ECO:0000256" key="8">
    <source>
        <dbReference type="ARBA" id="ARBA00023264"/>
    </source>
</evidence>
<keyword evidence="8" id="KW-1208">Phospholipid metabolism</keyword>
<dbReference type="InterPro" id="IPR050187">
    <property type="entry name" value="Lipid_Phosphate_FormReg"/>
</dbReference>
<evidence type="ECO:0000256" key="5">
    <source>
        <dbReference type="ARBA" id="ARBA00022777"/>
    </source>
</evidence>
<dbReference type="InterPro" id="IPR016064">
    <property type="entry name" value="NAD/diacylglycerol_kinase_sf"/>
</dbReference>
<keyword evidence="3" id="KW-0808">Transferase</keyword>
<organism evidence="10 11">
    <name type="scientific">Nocardioides bruguierae</name>
    <dbReference type="NCBI Taxonomy" id="2945102"/>
    <lineage>
        <taxon>Bacteria</taxon>
        <taxon>Bacillati</taxon>
        <taxon>Actinomycetota</taxon>
        <taxon>Actinomycetes</taxon>
        <taxon>Propionibacteriales</taxon>
        <taxon>Nocardioidaceae</taxon>
        <taxon>Nocardioides</taxon>
    </lineage>
</organism>
<dbReference type="PROSITE" id="PS50146">
    <property type="entry name" value="DAGK"/>
    <property type="match status" value="1"/>
</dbReference>
<accession>A0A9X2D864</accession>
<evidence type="ECO:0000256" key="7">
    <source>
        <dbReference type="ARBA" id="ARBA00023209"/>
    </source>
</evidence>
<dbReference type="InterPro" id="IPR001206">
    <property type="entry name" value="Diacylglycerol_kinase_cat_dom"/>
</dbReference>
<evidence type="ECO:0000256" key="2">
    <source>
        <dbReference type="ARBA" id="ARBA00005983"/>
    </source>
</evidence>
<dbReference type="GO" id="GO:0008654">
    <property type="term" value="P:phospholipid biosynthetic process"/>
    <property type="evidence" value="ECO:0007669"/>
    <property type="project" value="UniProtKB-KW"/>
</dbReference>
<dbReference type="SUPFAM" id="SSF111331">
    <property type="entry name" value="NAD kinase/diacylglycerol kinase-like"/>
    <property type="match status" value="1"/>
</dbReference>
<comment type="cofactor">
    <cofactor evidence="1">
        <name>Mg(2+)</name>
        <dbReference type="ChEBI" id="CHEBI:18420"/>
    </cofactor>
</comment>
<dbReference type="GO" id="GO:0005524">
    <property type="term" value="F:ATP binding"/>
    <property type="evidence" value="ECO:0007669"/>
    <property type="project" value="UniProtKB-KW"/>
</dbReference>
<keyword evidence="7" id="KW-0444">Lipid biosynthesis</keyword>
<name>A0A9X2D864_9ACTN</name>
<gene>
    <name evidence="10" type="ORF">M8330_11650</name>
</gene>
<evidence type="ECO:0000256" key="4">
    <source>
        <dbReference type="ARBA" id="ARBA00022741"/>
    </source>
</evidence>
<dbReference type="RefSeq" id="WP_250827462.1">
    <property type="nucleotide sequence ID" value="NZ_JAMOIL010000013.1"/>
</dbReference>
<keyword evidence="5 10" id="KW-0418">Kinase</keyword>
<dbReference type="EMBL" id="JAMOIL010000013">
    <property type="protein sequence ID" value="MCM0620945.1"/>
    <property type="molecule type" value="Genomic_DNA"/>
</dbReference>
<dbReference type="PANTHER" id="PTHR12358">
    <property type="entry name" value="SPHINGOSINE KINASE"/>
    <property type="match status" value="1"/>
</dbReference>
<keyword evidence="6" id="KW-0067">ATP-binding</keyword>
<protein>
    <submittedName>
        <fullName evidence="10">Diacylglycerol kinase</fullName>
    </submittedName>
</protein>
<keyword evidence="7" id="KW-0594">Phospholipid biosynthesis</keyword>
<keyword evidence="4" id="KW-0547">Nucleotide-binding</keyword>
<comment type="similarity">
    <text evidence="2">Belongs to the diacylglycerol/lipid kinase family.</text>
</comment>
<evidence type="ECO:0000256" key="1">
    <source>
        <dbReference type="ARBA" id="ARBA00001946"/>
    </source>
</evidence>
<dbReference type="Proteomes" id="UP001139485">
    <property type="component" value="Unassembled WGS sequence"/>
</dbReference>
<dbReference type="InterPro" id="IPR045540">
    <property type="entry name" value="YegS/DAGK_C"/>
</dbReference>
<evidence type="ECO:0000313" key="10">
    <source>
        <dbReference type="EMBL" id="MCM0620945.1"/>
    </source>
</evidence>
<feature type="domain" description="DAGKc" evidence="9">
    <location>
        <begin position="4"/>
        <end position="135"/>
    </location>
</feature>
<dbReference type="Pfam" id="PF00781">
    <property type="entry name" value="DAGK_cat"/>
    <property type="match status" value="1"/>
</dbReference>
<proteinExistence type="inferred from homology"/>
<dbReference type="Gene3D" id="2.60.200.40">
    <property type="match status" value="1"/>
</dbReference>
<dbReference type="AlphaFoldDB" id="A0A9X2D864"/>
<reference evidence="10" key="1">
    <citation type="submission" date="2022-05" db="EMBL/GenBank/DDBJ databases">
        <authorList>
            <person name="Tuo L."/>
        </authorList>
    </citation>
    <scope>NUCLEOTIDE SEQUENCE</scope>
    <source>
        <strain evidence="10">BSK12Z-4</strain>
    </source>
</reference>
<dbReference type="PANTHER" id="PTHR12358:SF54">
    <property type="entry name" value="SPHINGOSINE KINASE RELATED PROTEIN"/>
    <property type="match status" value="1"/>
</dbReference>
<dbReference type="GO" id="GO:0016301">
    <property type="term" value="F:kinase activity"/>
    <property type="evidence" value="ECO:0007669"/>
    <property type="project" value="UniProtKB-KW"/>
</dbReference>
<evidence type="ECO:0000256" key="6">
    <source>
        <dbReference type="ARBA" id="ARBA00022840"/>
    </source>
</evidence>
<evidence type="ECO:0000256" key="3">
    <source>
        <dbReference type="ARBA" id="ARBA00022679"/>
    </source>
</evidence>
<dbReference type="Pfam" id="PF19279">
    <property type="entry name" value="YegS_C"/>
    <property type="match status" value="1"/>
</dbReference>
<evidence type="ECO:0000259" key="9">
    <source>
        <dbReference type="PROSITE" id="PS50146"/>
    </source>
</evidence>
<keyword evidence="11" id="KW-1185">Reference proteome</keyword>